<gene>
    <name evidence="1" type="ORF">AB1Y20_007887</name>
</gene>
<dbReference type="PANTHER" id="PTHR31296:SF1">
    <property type="entry name" value="MITOCHONDRIAL PROTEIN C2ORF69"/>
    <property type="match status" value="1"/>
</dbReference>
<proteinExistence type="predicted"/>
<dbReference type="PANTHER" id="PTHR31296">
    <property type="entry name" value="UPF0565 PROTEIN C2ORF69"/>
    <property type="match status" value="1"/>
</dbReference>
<protein>
    <submittedName>
        <fullName evidence="1">Uncharacterized protein</fullName>
    </submittedName>
</protein>
<dbReference type="SUPFAM" id="SSF53474">
    <property type="entry name" value="alpha/beta-Hydrolases"/>
    <property type="match status" value="1"/>
</dbReference>
<keyword evidence="2" id="KW-1185">Reference proteome</keyword>
<dbReference type="GO" id="GO:0005739">
    <property type="term" value="C:mitochondrion"/>
    <property type="evidence" value="ECO:0007669"/>
    <property type="project" value="TreeGrafter"/>
</dbReference>
<comment type="caution">
    <text evidence="1">The sequence shown here is derived from an EMBL/GenBank/DDBJ whole genome shotgun (WGS) entry which is preliminary data.</text>
</comment>
<reference evidence="1 2" key="1">
    <citation type="journal article" date="2024" name="Science">
        <title>Giant polyketide synthase enzymes in the biosynthesis of giant marine polyether toxins.</title>
        <authorList>
            <person name="Fallon T.R."/>
            <person name="Shende V.V."/>
            <person name="Wierzbicki I.H."/>
            <person name="Pendleton A.L."/>
            <person name="Watervoot N.F."/>
            <person name="Auber R.P."/>
            <person name="Gonzalez D.J."/>
            <person name="Wisecaver J.H."/>
            <person name="Moore B.S."/>
        </authorList>
    </citation>
    <scope>NUCLEOTIDE SEQUENCE [LARGE SCALE GENOMIC DNA]</scope>
    <source>
        <strain evidence="1 2">12B1</strain>
    </source>
</reference>
<dbReference type="InterPro" id="IPR029058">
    <property type="entry name" value="AB_hydrolase_fold"/>
</dbReference>
<sequence>MVMHAVAEAPLLLKLEGHASLPGRTCVVPRVGALETVVFFPGDLSLPKSEMLRDEMLRGYASWSAEDLTRTLAVRFPCYHTVTVLPSRHVLGFSCYDGGFLDQVNETGDPADGKYSSEGTCCAHVLALLLHTRARCPSLQSSRLHLLGFSKGGVVLNQILSELGAETVSTAAEQLLHMVASISWLDPGLNRPGPVFLEDSAQLRRAALRLAALAPSPPRLSVALTPYTSSTHRCGWWPSAAALLWLLLPRAWTESSTVAKLHQFEAALTLHGLPLRRQECSLHEPPSLRGHFAVLKDFHAPW</sequence>
<evidence type="ECO:0000313" key="2">
    <source>
        <dbReference type="Proteomes" id="UP001515480"/>
    </source>
</evidence>
<dbReference type="AlphaFoldDB" id="A0AB34IT41"/>
<name>A0AB34IT41_PRYPA</name>
<dbReference type="InterPro" id="IPR018881">
    <property type="entry name" value="C2orf69_mit"/>
</dbReference>
<organism evidence="1 2">
    <name type="scientific">Prymnesium parvum</name>
    <name type="common">Toxic golden alga</name>
    <dbReference type="NCBI Taxonomy" id="97485"/>
    <lineage>
        <taxon>Eukaryota</taxon>
        <taxon>Haptista</taxon>
        <taxon>Haptophyta</taxon>
        <taxon>Prymnesiophyceae</taxon>
        <taxon>Prymnesiales</taxon>
        <taxon>Prymnesiaceae</taxon>
        <taxon>Prymnesium</taxon>
    </lineage>
</organism>
<dbReference type="Pfam" id="PF10561">
    <property type="entry name" value="C2orf69"/>
    <property type="match status" value="2"/>
</dbReference>
<accession>A0AB34IT41</accession>
<dbReference type="Proteomes" id="UP001515480">
    <property type="component" value="Unassembled WGS sequence"/>
</dbReference>
<evidence type="ECO:0000313" key="1">
    <source>
        <dbReference type="EMBL" id="KAL1507025.1"/>
    </source>
</evidence>
<dbReference type="EMBL" id="JBGBPQ010000018">
    <property type="protein sequence ID" value="KAL1507025.1"/>
    <property type="molecule type" value="Genomic_DNA"/>
</dbReference>